<dbReference type="SUPFAM" id="SSF82657">
    <property type="entry name" value="BolA-like"/>
    <property type="match status" value="1"/>
</dbReference>
<keyword evidence="1" id="KW-0131">Cell cycle</keyword>
<dbReference type="Gene3D" id="3.30.300.90">
    <property type="entry name" value="BolA-like"/>
    <property type="match status" value="1"/>
</dbReference>
<gene>
    <name evidence="1" type="ORF">MGWOODY_Mmi892</name>
</gene>
<sequence>MNLVHEIKSRLKKTMAIDHLTIMDDTGKHLRHQHYDGGRHFQIKIVSSAFEGLSLLDRHKLVYQALDGMIKNEIHAIGLKTIATSEYKNEKDAESCQ</sequence>
<accession>A0A160VIX9</accession>
<dbReference type="PANTHER" id="PTHR46230:SF7">
    <property type="entry name" value="BOLA-LIKE PROTEIN 1"/>
    <property type="match status" value="1"/>
</dbReference>
<dbReference type="InterPro" id="IPR036065">
    <property type="entry name" value="BolA-like_sf"/>
</dbReference>
<dbReference type="AlphaFoldDB" id="A0A160VIX9"/>
<dbReference type="EMBL" id="FAXC01000370">
    <property type="protein sequence ID" value="CUV10199.1"/>
    <property type="molecule type" value="Genomic_DNA"/>
</dbReference>
<dbReference type="InterPro" id="IPR002634">
    <property type="entry name" value="BolA"/>
</dbReference>
<dbReference type="PANTHER" id="PTHR46230">
    <property type="match status" value="1"/>
</dbReference>
<reference evidence="1" key="1">
    <citation type="submission" date="2015-10" db="EMBL/GenBank/DDBJ databases">
        <authorList>
            <person name="Gilbert D.G."/>
        </authorList>
    </citation>
    <scope>NUCLEOTIDE SEQUENCE</scope>
</reference>
<proteinExistence type="predicted"/>
<dbReference type="GO" id="GO:0016226">
    <property type="term" value="P:iron-sulfur cluster assembly"/>
    <property type="evidence" value="ECO:0007669"/>
    <property type="project" value="TreeGrafter"/>
</dbReference>
<evidence type="ECO:0000313" key="1">
    <source>
        <dbReference type="EMBL" id="CUV10199.1"/>
    </source>
</evidence>
<dbReference type="GO" id="GO:0051301">
    <property type="term" value="P:cell division"/>
    <property type="evidence" value="ECO:0007669"/>
    <property type="project" value="UniProtKB-KW"/>
</dbReference>
<organism evidence="1">
    <name type="scientific">hydrothermal vent metagenome</name>
    <dbReference type="NCBI Taxonomy" id="652676"/>
    <lineage>
        <taxon>unclassified sequences</taxon>
        <taxon>metagenomes</taxon>
        <taxon>ecological metagenomes</taxon>
    </lineage>
</organism>
<dbReference type="PIRSF" id="PIRSF003113">
    <property type="entry name" value="BolA"/>
    <property type="match status" value="1"/>
</dbReference>
<dbReference type="Pfam" id="PF01722">
    <property type="entry name" value="BolA"/>
    <property type="match status" value="1"/>
</dbReference>
<name>A0A160VIX9_9ZZZZ</name>
<keyword evidence="1" id="KW-0132">Cell division</keyword>
<protein>
    <submittedName>
        <fullName evidence="1">Cell division protein BolA</fullName>
    </submittedName>
</protein>